<reference evidence="1 2" key="1">
    <citation type="submission" date="2008-07" db="EMBL/GenBank/DDBJ databases">
        <authorList>
            <person name="El-Sayed N."/>
            <person name="Caler E."/>
            <person name="Inman J."/>
            <person name="Amedeo P."/>
            <person name="Hass B."/>
            <person name="Wortman J."/>
        </authorList>
    </citation>
    <scope>NUCLEOTIDE SEQUENCE [LARGE SCALE GENOMIC DNA]</scope>
    <source>
        <strain evidence="2">ATCC 50983 / TXsc</strain>
    </source>
</reference>
<dbReference type="Proteomes" id="UP000007800">
    <property type="component" value="Unassembled WGS sequence"/>
</dbReference>
<name>C5L3D3_PERM5</name>
<protein>
    <submittedName>
        <fullName evidence="1">Uncharacterized protein</fullName>
    </submittedName>
</protein>
<evidence type="ECO:0000313" key="2">
    <source>
        <dbReference type="Proteomes" id="UP000007800"/>
    </source>
</evidence>
<feature type="non-terminal residue" evidence="1">
    <location>
        <position position="1"/>
    </location>
</feature>
<proteinExistence type="predicted"/>
<dbReference type="AlphaFoldDB" id="C5L3D3"/>
<evidence type="ECO:0000313" key="1">
    <source>
        <dbReference type="EMBL" id="EER08759.1"/>
    </source>
</evidence>
<keyword evidence="2" id="KW-1185">Reference proteome</keyword>
<dbReference type="InParanoid" id="C5L3D3"/>
<organism evidence="2">
    <name type="scientific">Perkinsus marinus (strain ATCC 50983 / TXsc)</name>
    <dbReference type="NCBI Taxonomy" id="423536"/>
    <lineage>
        <taxon>Eukaryota</taxon>
        <taxon>Sar</taxon>
        <taxon>Alveolata</taxon>
        <taxon>Perkinsozoa</taxon>
        <taxon>Perkinsea</taxon>
        <taxon>Perkinsida</taxon>
        <taxon>Perkinsidae</taxon>
        <taxon>Perkinsus</taxon>
    </lineage>
</organism>
<dbReference type="EMBL" id="GG678859">
    <property type="protein sequence ID" value="EER08759.1"/>
    <property type="molecule type" value="Genomic_DNA"/>
</dbReference>
<dbReference type="RefSeq" id="XP_002776943.1">
    <property type="nucleotide sequence ID" value="XM_002776897.1"/>
</dbReference>
<gene>
    <name evidence="1" type="ORF">Pmar_PMAR028985</name>
</gene>
<dbReference type="OrthoDB" id="10259024at2759"/>
<accession>C5L3D3</accession>
<sequence length="51" mass="5676">VIDQNIESEFIDVCSAGVIVVLDSSKSTVSEARDNLAARLKRERVLEVMNR</sequence>
<dbReference type="GeneID" id="9043070"/>